<name>A0A7X6L873_9NOCA</name>
<keyword evidence="2" id="KW-1185">Reference proteome</keyword>
<dbReference type="EMBL" id="JAAXOS010000012">
    <property type="protein sequence ID" value="NKY29447.1"/>
    <property type="molecule type" value="Genomic_DNA"/>
</dbReference>
<protein>
    <submittedName>
        <fullName evidence="1">Uncharacterized protein</fullName>
    </submittedName>
</protein>
<comment type="caution">
    <text evidence="1">The sequence shown here is derived from an EMBL/GenBank/DDBJ whole genome shotgun (WGS) entry which is preliminary data.</text>
</comment>
<evidence type="ECO:0000313" key="1">
    <source>
        <dbReference type="EMBL" id="NKY29447.1"/>
    </source>
</evidence>
<reference evidence="1 2" key="1">
    <citation type="submission" date="2020-04" db="EMBL/GenBank/DDBJ databases">
        <title>MicrobeNet Type strains.</title>
        <authorList>
            <person name="Nicholson A.C."/>
        </authorList>
    </citation>
    <scope>NUCLEOTIDE SEQUENCE [LARGE SCALE GENOMIC DNA]</scope>
    <source>
        <strain evidence="1 2">DSM 44956</strain>
    </source>
</reference>
<accession>A0A7X6L873</accession>
<sequence>MKRGLVIEQHVVVYCDTCGDHYTEGENEAICFDSITQAIAYLTVHSAGGVGWVYDGDRVVCDGCQATNRCVEHGHTFPESWRTTVWPLGNSTRSRTCDVCGVPEIEAQP</sequence>
<dbReference type="Proteomes" id="UP000540698">
    <property type="component" value="Unassembled WGS sequence"/>
</dbReference>
<evidence type="ECO:0000313" key="2">
    <source>
        <dbReference type="Proteomes" id="UP000540698"/>
    </source>
</evidence>
<gene>
    <name evidence="1" type="ORF">HGB38_24985</name>
</gene>
<proteinExistence type="predicted"/>
<dbReference type="AlphaFoldDB" id="A0A7X6L873"/>
<organism evidence="1 2">
    <name type="scientific">Nocardia gamkensis</name>
    <dbReference type="NCBI Taxonomy" id="352869"/>
    <lineage>
        <taxon>Bacteria</taxon>
        <taxon>Bacillati</taxon>
        <taxon>Actinomycetota</taxon>
        <taxon>Actinomycetes</taxon>
        <taxon>Mycobacteriales</taxon>
        <taxon>Nocardiaceae</taxon>
        <taxon>Nocardia</taxon>
    </lineage>
</organism>
<dbReference type="RefSeq" id="WP_062976386.1">
    <property type="nucleotide sequence ID" value="NZ_JAAXOS010000012.1"/>
</dbReference>